<keyword evidence="14 19" id="KW-0484">Methanogenesis</keyword>
<keyword evidence="21" id="KW-1185">Reference proteome</keyword>
<feature type="transmembrane region" description="Helical" evidence="19">
    <location>
        <begin position="82"/>
        <end position="100"/>
    </location>
</feature>
<evidence type="ECO:0000256" key="3">
    <source>
        <dbReference type="ARBA" id="ARBA00004839"/>
    </source>
</evidence>
<comment type="function">
    <text evidence="1 19">Part of a complex that catalyzes the formation of methyl-coenzyme M and tetrahydromethanopterin from coenzyme M and methyl-tetrahydromethanopterin. This is an energy-conserving, sodium-ion translocating step.</text>
</comment>
<comment type="catalytic activity">
    <reaction evidence="17 19">
        <text>5-methyl-5,6,7,8-tetrahydromethanopterin + coenzyme M + 2 Na(+)(in) = 5,6,7,8-tetrahydromethanopterin + methyl-coenzyme M + 2 Na(+)(out)</text>
        <dbReference type="Rhea" id="RHEA:53492"/>
        <dbReference type="ChEBI" id="CHEBI:29101"/>
        <dbReference type="ChEBI" id="CHEBI:58103"/>
        <dbReference type="ChEBI" id="CHEBI:58116"/>
        <dbReference type="ChEBI" id="CHEBI:58286"/>
        <dbReference type="ChEBI" id="CHEBI:58319"/>
        <dbReference type="EC" id="7.2.1.4"/>
    </reaction>
</comment>
<dbReference type="EMBL" id="JAIOUQ010000003">
    <property type="protein sequence ID" value="MBZ2164795.1"/>
    <property type="molecule type" value="Genomic_DNA"/>
</dbReference>
<keyword evidence="13 19" id="KW-1133">Transmembrane helix</keyword>
<evidence type="ECO:0000256" key="17">
    <source>
        <dbReference type="ARBA" id="ARBA00044880"/>
    </source>
</evidence>
<dbReference type="HAMAP" id="MF_01094">
    <property type="entry name" value="MtrB"/>
    <property type="match status" value="1"/>
</dbReference>
<comment type="similarity">
    <text evidence="4 19">Belongs to the MtrB family.</text>
</comment>
<evidence type="ECO:0000256" key="8">
    <source>
        <dbReference type="ARBA" id="ARBA00022563"/>
    </source>
</evidence>
<keyword evidence="12 19" id="KW-1278">Translocase</keyword>
<comment type="subcellular location">
    <subcellularLocation>
        <location evidence="2 19">Cell membrane</location>
        <topology evidence="2 19">Single-pass membrane protein</topology>
    </subcellularLocation>
</comment>
<evidence type="ECO:0000256" key="14">
    <source>
        <dbReference type="ARBA" id="ARBA00022994"/>
    </source>
</evidence>
<evidence type="ECO:0000256" key="16">
    <source>
        <dbReference type="ARBA" id="ARBA00029818"/>
    </source>
</evidence>
<dbReference type="Pfam" id="PF05440">
    <property type="entry name" value="MtrB"/>
    <property type="match status" value="1"/>
</dbReference>
<evidence type="ECO:0000256" key="13">
    <source>
        <dbReference type="ARBA" id="ARBA00022989"/>
    </source>
</evidence>
<dbReference type="GO" id="GO:0032259">
    <property type="term" value="P:methylation"/>
    <property type="evidence" value="ECO:0007669"/>
    <property type="project" value="UniProtKB-KW"/>
</dbReference>
<keyword evidence="11 19" id="KW-0812">Transmembrane</keyword>
<comment type="pathway">
    <text evidence="3 19">One-carbon metabolism; methanogenesis from CO(2); methyl-coenzyme M from 5,10-methylene-5,6,7,8-tetrahydromethanopterin: step 2/2.</text>
</comment>
<dbReference type="Proteomes" id="UP000825933">
    <property type="component" value="Unassembled WGS sequence"/>
</dbReference>
<dbReference type="InterPro" id="IPR008690">
    <property type="entry name" value="MtrB_MeTrfase"/>
</dbReference>
<dbReference type="AlphaFoldDB" id="A0A8T5UZF7"/>
<gene>
    <name evidence="19 20" type="primary">mtrB</name>
    <name evidence="20" type="ORF">K8N75_01840</name>
</gene>
<protein>
    <recommendedName>
        <fullName evidence="6 19">Tetrahydromethanopterin S-methyltransferase subunit B</fullName>
        <ecNumber evidence="18 19">7.2.1.4</ecNumber>
    </recommendedName>
    <alternativeName>
        <fullName evidence="16 19">N5-methyltetrahydromethanopterin--coenzyme M methyltransferase subunit B</fullName>
    </alternativeName>
</protein>
<evidence type="ECO:0000256" key="2">
    <source>
        <dbReference type="ARBA" id="ARBA00004162"/>
    </source>
</evidence>
<evidence type="ECO:0000256" key="11">
    <source>
        <dbReference type="ARBA" id="ARBA00022692"/>
    </source>
</evidence>
<evidence type="ECO:0000256" key="9">
    <source>
        <dbReference type="ARBA" id="ARBA00022603"/>
    </source>
</evidence>
<evidence type="ECO:0000256" key="18">
    <source>
        <dbReference type="ARBA" id="ARBA00044970"/>
    </source>
</evidence>
<dbReference type="NCBIfam" id="TIGR04166">
    <property type="entry name" value="methano_MtrB"/>
    <property type="match status" value="1"/>
</dbReference>
<keyword evidence="10 19" id="KW-0808">Transferase</keyword>
<evidence type="ECO:0000256" key="1">
    <source>
        <dbReference type="ARBA" id="ARBA00002533"/>
    </source>
</evidence>
<dbReference type="GO" id="GO:0005886">
    <property type="term" value="C:plasma membrane"/>
    <property type="evidence" value="ECO:0007669"/>
    <property type="project" value="UniProtKB-SubCell"/>
</dbReference>
<evidence type="ECO:0000256" key="4">
    <source>
        <dbReference type="ARBA" id="ARBA00010027"/>
    </source>
</evidence>
<comment type="caution">
    <text evidence="20">The sequence shown here is derived from an EMBL/GenBank/DDBJ whole genome shotgun (WGS) entry which is preliminary data.</text>
</comment>
<dbReference type="GO" id="GO:0030269">
    <property type="term" value="F:tetrahydromethanopterin S-methyltransferase activity"/>
    <property type="evidence" value="ECO:0007669"/>
    <property type="project" value="UniProtKB-UniRule"/>
</dbReference>
<evidence type="ECO:0000313" key="20">
    <source>
        <dbReference type="EMBL" id="MBZ2164795.1"/>
    </source>
</evidence>
<keyword evidence="9 19" id="KW-0489">Methyltransferase</keyword>
<reference evidence="21" key="1">
    <citation type="journal article" date="2022" name="Microbiol. Resour. Announc.">
        <title>Draft Genome Sequence of a Methanogenic Archaeon from West Spitsbergen Permafrost.</title>
        <authorList>
            <person name="Trubitsyn V."/>
            <person name="Rivkina E."/>
            <person name="Shcherbakova V."/>
        </authorList>
    </citation>
    <scope>NUCLEOTIDE SEQUENCE [LARGE SCALE GENOMIC DNA]</scope>
    <source>
        <strain evidence="21">VT</strain>
    </source>
</reference>
<dbReference type="GO" id="GO:0019386">
    <property type="term" value="P:methanogenesis, from carbon dioxide"/>
    <property type="evidence" value="ECO:0007669"/>
    <property type="project" value="UniProtKB-UniRule"/>
</dbReference>
<dbReference type="EC" id="7.2.1.4" evidence="18 19"/>
<evidence type="ECO:0000256" key="7">
    <source>
        <dbReference type="ARBA" id="ARBA00022475"/>
    </source>
</evidence>
<accession>A0A8T5UZF7</accession>
<sequence length="101" mass="10700">MVEMLPLVKIAPELNLTLDPSSGIIGASLGREVLILSMDTINEQITELEAAANDIETALDPNTVSEGAYPGREGVYITAGKLTNMVYGFILGLVLLVALLL</sequence>
<evidence type="ECO:0000256" key="5">
    <source>
        <dbReference type="ARBA" id="ARBA00011616"/>
    </source>
</evidence>
<keyword evidence="15 19" id="KW-0472">Membrane</keyword>
<evidence type="ECO:0000256" key="12">
    <source>
        <dbReference type="ARBA" id="ARBA00022967"/>
    </source>
</evidence>
<comment type="subunit">
    <text evidence="5 19">The complex is composed of 8 subunits; MtrA, MtrB, MtrC, MtrD, MtrE, MtrF, MtrG and MtrH.</text>
</comment>
<evidence type="ECO:0000256" key="15">
    <source>
        <dbReference type="ARBA" id="ARBA00023136"/>
    </source>
</evidence>
<evidence type="ECO:0000256" key="19">
    <source>
        <dbReference type="HAMAP-Rule" id="MF_01094"/>
    </source>
</evidence>
<dbReference type="PIRSF" id="PIRSF005518">
    <property type="entry name" value="MtrB"/>
    <property type="match status" value="1"/>
</dbReference>
<organism evidence="20 21">
    <name type="scientific">Methanobacterium spitsbergense</name>
    <dbReference type="NCBI Taxonomy" id="2874285"/>
    <lineage>
        <taxon>Archaea</taxon>
        <taxon>Methanobacteriati</taxon>
        <taxon>Methanobacteriota</taxon>
        <taxon>Methanomada group</taxon>
        <taxon>Methanobacteria</taxon>
        <taxon>Methanobacteriales</taxon>
        <taxon>Methanobacteriaceae</taxon>
        <taxon>Methanobacterium</taxon>
    </lineage>
</organism>
<proteinExistence type="inferred from homology"/>
<name>A0A8T5UZF7_9EURY</name>
<evidence type="ECO:0000313" key="21">
    <source>
        <dbReference type="Proteomes" id="UP000825933"/>
    </source>
</evidence>
<keyword evidence="8 19" id="KW-0554">One-carbon metabolism</keyword>
<evidence type="ECO:0000256" key="6">
    <source>
        <dbReference type="ARBA" id="ARBA00015127"/>
    </source>
</evidence>
<dbReference type="RefSeq" id="WP_223790460.1">
    <property type="nucleotide sequence ID" value="NZ_JAIOUQ010000003.1"/>
</dbReference>
<keyword evidence="7 19" id="KW-1003">Cell membrane</keyword>
<dbReference type="NCBIfam" id="NF002129">
    <property type="entry name" value="PRK00965.1"/>
    <property type="match status" value="1"/>
</dbReference>
<dbReference type="GO" id="GO:0006730">
    <property type="term" value="P:one-carbon metabolic process"/>
    <property type="evidence" value="ECO:0007669"/>
    <property type="project" value="UniProtKB-UniRule"/>
</dbReference>
<evidence type="ECO:0000256" key="10">
    <source>
        <dbReference type="ARBA" id="ARBA00022679"/>
    </source>
</evidence>